<reference evidence="1 2" key="1">
    <citation type="submission" date="2016-03" db="EMBL/GenBank/DDBJ databases">
        <authorList>
            <consortium name="Pathogen Informatics"/>
        </authorList>
    </citation>
    <scope>NUCLEOTIDE SEQUENCE [LARGE SCALE GENOMIC DNA]</scope>
    <source>
        <strain evidence="2">e1252</strain>
    </source>
</reference>
<organism evidence="1 2">
    <name type="scientific">Enterobacter cloacae</name>
    <dbReference type="NCBI Taxonomy" id="550"/>
    <lineage>
        <taxon>Bacteria</taxon>
        <taxon>Pseudomonadati</taxon>
        <taxon>Pseudomonadota</taxon>
        <taxon>Gammaproteobacteria</taxon>
        <taxon>Enterobacterales</taxon>
        <taxon>Enterobacteriaceae</taxon>
        <taxon>Enterobacter</taxon>
        <taxon>Enterobacter cloacae complex</taxon>
    </lineage>
</organism>
<evidence type="ECO:0000313" key="2">
    <source>
        <dbReference type="Proteomes" id="UP000076008"/>
    </source>
</evidence>
<proteinExistence type="predicted"/>
<gene>
    <name evidence="1" type="ORF">SAMEA2273318_02945</name>
</gene>
<sequence>MERRFMIYQRRDGFQIAEEATGTRLANGMDMLARPNKSADWCFAAFNIDLTDGEDGYELVGEESIDCSVAPAQMIEFVDGVMKITNSFAEELDMGEAHAEALEINAAIDSMIEARQQIANKEPDFLQETWELVRLGNSYKEAGREWYRWAKATALRLWENSLAARQILQAQ</sequence>
<dbReference type="Proteomes" id="UP000076008">
    <property type="component" value="Unassembled WGS sequence"/>
</dbReference>
<name>A0A144MX01_ENTCL</name>
<evidence type="ECO:0000313" key="1">
    <source>
        <dbReference type="EMBL" id="CZV66613.1"/>
    </source>
</evidence>
<dbReference type="AlphaFoldDB" id="A0A144MX01"/>
<dbReference type="EMBL" id="FJXR01000017">
    <property type="protein sequence ID" value="CZV66613.1"/>
    <property type="molecule type" value="Genomic_DNA"/>
</dbReference>
<accession>A0A144MX01</accession>
<dbReference type="RefSeq" id="WP_063144602.1">
    <property type="nucleotide sequence ID" value="NZ_FJXR01000017.1"/>
</dbReference>
<protein>
    <submittedName>
        <fullName evidence="1">Uncharacterized protein</fullName>
    </submittedName>
</protein>